<dbReference type="Pfam" id="PF00254">
    <property type="entry name" value="FKBP_C"/>
    <property type="match status" value="1"/>
</dbReference>
<dbReference type="InterPro" id="IPR046357">
    <property type="entry name" value="PPIase_dom_sf"/>
</dbReference>
<evidence type="ECO:0000256" key="4">
    <source>
        <dbReference type="ARBA" id="ARBA00023235"/>
    </source>
</evidence>
<feature type="domain" description="PPIase FKBP-type" evidence="5">
    <location>
        <begin position="207"/>
        <end position="280"/>
    </location>
</feature>
<dbReference type="Gene3D" id="3.10.50.40">
    <property type="match status" value="1"/>
</dbReference>
<name>A0A5J4RK85_9ZZZZ</name>
<dbReference type="InterPro" id="IPR000774">
    <property type="entry name" value="PPIase_FKBP_N"/>
</dbReference>
<evidence type="ECO:0000313" key="6">
    <source>
        <dbReference type="EMBL" id="KAA6333934.1"/>
    </source>
</evidence>
<accession>A0A5J4RK85</accession>
<evidence type="ECO:0000256" key="3">
    <source>
        <dbReference type="ARBA" id="ARBA00023110"/>
    </source>
</evidence>
<dbReference type="GO" id="GO:0006457">
    <property type="term" value="P:protein folding"/>
    <property type="evidence" value="ECO:0007669"/>
    <property type="project" value="InterPro"/>
</dbReference>
<gene>
    <name evidence="6" type="ORF">EZS27_017706</name>
</gene>
<proteinExistence type="predicted"/>
<dbReference type="Gene3D" id="1.10.287.460">
    <property type="entry name" value="Peptidyl-prolyl cis-trans isomerase, FKBP-type, N-terminal domain"/>
    <property type="match status" value="1"/>
</dbReference>
<dbReference type="AlphaFoldDB" id="A0A5J4RK85"/>
<dbReference type="InterPro" id="IPR001179">
    <property type="entry name" value="PPIase_FKBP_dom"/>
</dbReference>
<evidence type="ECO:0000256" key="1">
    <source>
        <dbReference type="ARBA" id="ARBA00000971"/>
    </source>
</evidence>
<dbReference type="GO" id="GO:0003755">
    <property type="term" value="F:peptidyl-prolyl cis-trans isomerase activity"/>
    <property type="evidence" value="ECO:0007669"/>
    <property type="project" value="UniProtKB-KW"/>
</dbReference>
<dbReference type="PROSITE" id="PS51257">
    <property type="entry name" value="PROKAR_LIPOPROTEIN"/>
    <property type="match status" value="1"/>
</dbReference>
<keyword evidence="4 6" id="KW-0413">Isomerase</keyword>
<comment type="caution">
    <text evidence="6">The sequence shown here is derived from an EMBL/GenBank/DDBJ whole genome shotgun (WGS) entry which is preliminary data.</text>
</comment>
<dbReference type="EC" id="5.2.1.8" evidence="2"/>
<evidence type="ECO:0000256" key="2">
    <source>
        <dbReference type="ARBA" id="ARBA00013194"/>
    </source>
</evidence>
<evidence type="ECO:0000259" key="5">
    <source>
        <dbReference type="PROSITE" id="PS50059"/>
    </source>
</evidence>
<dbReference type="SUPFAM" id="SSF54534">
    <property type="entry name" value="FKBP-like"/>
    <property type="match status" value="1"/>
</dbReference>
<dbReference type="InterPro" id="IPR036944">
    <property type="entry name" value="PPIase_FKBP_N_sf"/>
</dbReference>
<keyword evidence="3" id="KW-0697">Rotamase</keyword>
<dbReference type="PANTHER" id="PTHR43811">
    <property type="entry name" value="FKBP-TYPE PEPTIDYL-PROLYL CIS-TRANS ISOMERASE FKPA"/>
    <property type="match status" value="1"/>
</dbReference>
<sequence>MKKVCFLITVVVVTSFVSCTAQKSPKATLKDNVDSLAYAMGVAQSESLKDYLVRGMNIDSTYLDDFFDGLKKSANASEDDKQIKKAIAYSGGIQIGQQVSRIASNINSELFGNDSTRQINKDNFVAGLIHGTSGKGALMSAIEAETYTRITSELIKAKSLEAQYTDNKIAGEQFLEENKTKEGVQTTASGLQYKVLTQGKGAIPTAESSVKVHYKGTLIDGTEFDSSLKRSEPATFRADQVIKGWTEALTIMPVGSKWELYIPQELAYGSKDSGQIKPFAGQVDLLSPYYITLNSILCHLEKERAFLSPFSIK</sequence>
<dbReference type="PANTHER" id="PTHR43811:SF19">
    <property type="entry name" value="39 KDA FK506-BINDING NUCLEAR PROTEIN"/>
    <property type="match status" value="1"/>
</dbReference>
<dbReference type="PROSITE" id="PS50059">
    <property type="entry name" value="FKBP_PPIASE"/>
    <property type="match status" value="1"/>
</dbReference>
<comment type="catalytic activity">
    <reaction evidence="1">
        <text>[protein]-peptidylproline (omega=180) = [protein]-peptidylproline (omega=0)</text>
        <dbReference type="Rhea" id="RHEA:16237"/>
        <dbReference type="Rhea" id="RHEA-COMP:10747"/>
        <dbReference type="Rhea" id="RHEA-COMP:10748"/>
        <dbReference type="ChEBI" id="CHEBI:83833"/>
        <dbReference type="ChEBI" id="CHEBI:83834"/>
        <dbReference type="EC" id="5.2.1.8"/>
    </reaction>
</comment>
<dbReference type="Pfam" id="PF01346">
    <property type="entry name" value="FKBP_N"/>
    <property type="match status" value="1"/>
</dbReference>
<dbReference type="EMBL" id="SNRY01001054">
    <property type="protein sequence ID" value="KAA6333934.1"/>
    <property type="molecule type" value="Genomic_DNA"/>
</dbReference>
<reference evidence="6" key="1">
    <citation type="submission" date="2019-03" db="EMBL/GenBank/DDBJ databases">
        <title>Single cell metagenomics reveals metabolic interactions within the superorganism composed of flagellate Streblomastix strix and complex community of Bacteroidetes bacteria on its surface.</title>
        <authorList>
            <person name="Treitli S.C."/>
            <person name="Kolisko M."/>
            <person name="Husnik F."/>
            <person name="Keeling P."/>
            <person name="Hampl V."/>
        </authorList>
    </citation>
    <scope>NUCLEOTIDE SEQUENCE</scope>
    <source>
        <strain evidence="6">STM</strain>
    </source>
</reference>
<protein>
    <recommendedName>
        <fullName evidence="2">peptidylprolyl isomerase</fullName>
        <ecNumber evidence="2">5.2.1.8</ecNumber>
    </recommendedName>
</protein>
<organism evidence="6">
    <name type="scientific">termite gut metagenome</name>
    <dbReference type="NCBI Taxonomy" id="433724"/>
    <lineage>
        <taxon>unclassified sequences</taxon>
        <taxon>metagenomes</taxon>
        <taxon>organismal metagenomes</taxon>
    </lineage>
</organism>